<name>A0A2S9WUQ7_9FLAO</name>
<evidence type="ECO:0000313" key="2">
    <source>
        <dbReference type="Proteomes" id="UP000239532"/>
    </source>
</evidence>
<dbReference type="InterPro" id="IPR015943">
    <property type="entry name" value="WD40/YVTN_repeat-like_dom_sf"/>
</dbReference>
<dbReference type="AlphaFoldDB" id="A0A2S9WUQ7"/>
<dbReference type="SUPFAM" id="SSF63829">
    <property type="entry name" value="Calcium-dependent phosphotriesterase"/>
    <property type="match status" value="1"/>
</dbReference>
<keyword evidence="2" id="KW-1185">Reference proteome</keyword>
<dbReference type="Gene3D" id="2.130.10.10">
    <property type="entry name" value="YVTN repeat-like/Quinoprotein amine dehydrogenase"/>
    <property type="match status" value="1"/>
</dbReference>
<dbReference type="OrthoDB" id="799853at2"/>
<proteinExistence type="predicted"/>
<reference evidence="1 2" key="1">
    <citation type="submission" date="2016-11" db="EMBL/GenBank/DDBJ databases">
        <title>Trade-off between light-utilization and light-protection in marine flavobacteria.</title>
        <authorList>
            <person name="Kumagai Y."/>
        </authorList>
    </citation>
    <scope>NUCLEOTIDE SEQUENCE [LARGE SCALE GENOMIC DNA]</scope>
    <source>
        <strain evidence="1 2">JCM 17109</strain>
    </source>
</reference>
<evidence type="ECO:0000313" key="1">
    <source>
        <dbReference type="EMBL" id="PRP67203.1"/>
    </source>
</evidence>
<sequence>MKWHNLLCCLLVSLVGFTQQYPSTQFSDRDILPNNTVRTLFIAKDGALWIGTDNGLVRKFNDQVDSYFKEDGLTQNNIWAINQDDYGNIWIGSYGKGLFTLRTTKFFPTLIMINYQIKRLPSYLFTMNGCT</sequence>
<dbReference type="Proteomes" id="UP000239532">
    <property type="component" value="Unassembled WGS sequence"/>
</dbReference>
<dbReference type="InterPro" id="IPR011110">
    <property type="entry name" value="Reg_prop"/>
</dbReference>
<dbReference type="EMBL" id="MQUC01000003">
    <property type="protein sequence ID" value="PRP67203.1"/>
    <property type="molecule type" value="Genomic_DNA"/>
</dbReference>
<organism evidence="1 2">
    <name type="scientific">Nonlabens agnitus</name>
    <dbReference type="NCBI Taxonomy" id="870484"/>
    <lineage>
        <taxon>Bacteria</taxon>
        <taxon>Pseudomonadati</taxon>
        <taxon>Bacteroidota</taxon>
        <taxon>Flavobacteriia</taxon>
        <taxon>Flavobacteriales</taxon>
        <taxon>Flavobacteriaceae</taxon>
        <taxon>Nonlabens</taxon>
    </lineage>
</organism>
<gene>
    <name evidence="1" type="ORF">BST86_08870</name>
</gene>
<comment type="caution">
    <text evidence="1">The sequence shown here is derived from an EMBL/GenBank/DDBJ whole genome shotgun (WGS) entry which is preliminary data.</text>
</comment>
<accession>A0A2S9WUQ7</accession>
<dbReference type="RefSeq" id="WP_105982970.1">
    <property type="nucleotide sequence ID" value="NZ_MQUC01000003.1"/>
</dbReference>
<dbReference type="Pfam" id="PF07494">
    <property type="entry name" value="Reg_prop"/>
    <property type="match status" value="2"/>
</dbReference>
<protein>
    <submittedName>
        <fullName evidence="1">Uncharacterized protein</fullName>
    </submittedName>
</protein>